<dbReference type="InterPro" id="IPR036390">
    <property type="entry name" value="WH_DNA-bd_sf"/>
</dbReference>
<dbReference type="AlphaFoldDB" id="A0A103XL43"/>
<dbReference type="STRING" id="59895.A0A103XL43"/>
<dbReference type="CDD" id="cd21793">
    <property type="entry name" value="Rad21_Rec8_M_AtSYN1-like"/>
    <property type="match status" value="1"/>
</dbReference>
<evidence type="ECO:0000313" key="3">
    <source>
        <dbReference type="EMBL" id="KVH92781.1"/>
    </source>
</evidence>
<dbReference type="OMA" id="HEPEWNT"/>
<proteinExistence type="predicted"/>
<organism evidence="3 4">
    <name type="scientific">Cynara cardunculus var. scolymus</name>
    <name type="common">Globe artichoke</name>
    <name type="synonym">Cynara scolymus</name>
    <dbReference type="NCBI Taxonomy" id="59895"/>
    <lineage>
        <taxon>Eukaryota</taxon>
        <taxon>Viridiplantae</taxon>
        <taxon>Streptophyta</taxon>
        <taxon>Embryophyta</taxon>
        <taxon>Tracheophyta</taxon>
        <taxon>Spermatophyta</taxon>
        <taxon>Magnoliopsida</taxon>
        <taxon>eudicotyledons</taxon>
        <taxon>Gunneridae</taxon>
        <taxon>Pentapetalae</taxon>
        <taxon>asterids</taxon>
        <taxon>campanulids</taxon>
        <taxon>Asterales</taxon>
        <taxon>Asteraceae</taxon>
        <taxon>Carduoideae</taxon>
        <taxon>Cardueae</taxon>
        <taxon>Carduinae</taxon>
        <taxon>Cynara</taxon>
    </lineage>
</organism>
<name>A0A103XL43_CYNCS</name>
<feature type="compositionally biased region" description="Polar residues" evidence="1">
    <location>
        <begin position="244"/>
        <end position="260"/>
    </location>
</feature>
<feature type="non-terminal residue" evidence="3">
    <location>
        <position position="367"/>
    </location>
</feature>
<reference evidence="3 4" key="1">
    <citation type="journal article" date="2016" name="Sci. Rep.">
        <title>The genome sequence of the outbreeding globe artichoke constructed de novo incorporating a phase-aware low-pass sequencing strategy of F1 progeny.</title>
        <authorList>
            <person name="Scaglione D."/>
            <person name="Reyes-Chin-Wo S."/>
            <person name="Acquadro A."/>
            <person name="Froenicke L."/>
            <person name="Portis E."/>
            <person name="Beitel C."/>
            <person name="Tirone M."/>
            <person name="Mauro R."/>
            <person name="Lo Monaco A."/>
            <person name="Mauromicale G."/>
            <person name="Faccioli P."/>
            <person name="Cattivelli L."/>
            <person name="Rieseberg L."/>
            <person name="Michelmore R."/>
            <person name="Lanteri S."/>
        </authorList>
    </citation>
    <scope>NUCLEOTIDE SEQUENCE [LARGE SCALE GENOMIC DNA]</scope>
    <source>
        <strain evidence="3">2C</strain>
    </source>
</reference>
<dbReference type="Pfam" id="PF04824">
    <property type="entry name" value="Rad21_Rec8"/>
    <property type="match status" value="1"/>
</dbReference>
<dbReference type="Gene3D" id="1.10.10.580">
    <property type="entry name" value="Structural maintenance of chromosome 1. Chain E"/>
    <property type="match status" value="1"/>
</dbReference>
<dbReference type="Gramene" id="KVH92781">
    <property type="protein sequence ID" value="KVH92781"/>
    <property type="gene ID" value="Ccrd_005099"/>
</dbReference>
<gene>
    <name evidence="3" type="ORF">Ccrd_005099</name>
</gene>
<comment type="caution">
    <text evidence="3">The sequence shown here is derived from an EMBL/GenBank/DDBJ whole genome shotgun (WGS) entry which is preliminary data.</text>
</comment>
<dbReference type="InterPro" id="IPR039781">
    <property type="entry name" value="Rad21/Rec8-like"/>
</dbReference>
<sequence>MVLDETDEELQLTEIPTIQQDPESKNTKFSDDFMIFEDSEHLAKEDCRNKKYPDEDCTTGETMISEMTLVGNMTLKPSPEKRQLSVSIDVTPQSKAPAVSGEHKSDFVAIRTPASKEHAWPPRKRRLVYDDTIVVPNKVFKNWLADAGDLVGKRRKASYPLLTRKECRSFDFVLEPIIPIIFSLPPVNAEFPSDLTSVISTNKVLVLEKVEDTMERDSKLDELGSLNTPKTSEQKETEAIAPSTPVTHSTSLRFNETNSSRSGEKELFPIEDVELDEIQMKKLGSVFERSVGSYLHSNLVQREERGEEEVINLSQILKHKTKKESARFFSEMLILKTGGYIDVKQGKAYDDIRVMQTSKLKEVFGKG</sequence>
<feature type="region of interest" description="Disordered" evidence="1">
    <location>
        <begin position="222"/>
        <end position="260"/>
    </location>
</feature>
<feature type="domain" description="Rad21/Rec8-like protein C-terminal eukaryotic" evidence="2">
    <location>
        <begin position="307"/>
        <end position="359"/>
    </location>
</feature>
<dbReference type="GO" id="GO:0003682">
    <property type="term" value="F:chromatin binding"/>
    <property type="evidence" value="ECO:0007669"/>
    <property type="project" value="TreeGrafter"/>
</dbReference>
<dbReference type="Proteomes" id="UP000243975">
    <property type="component" value="Unassembled WGS sequence"/>
</dbReference>
<dbReference type="GO" id="GO:0007062">
    <property type="term" value="P:sister chromatid cohesion"/>
    <property type="evidence" value="ECO:0007669"/>
    <property type="project" value="InterPro"/>
</dbReference>
<evidence type="ECO:0000259" key="2">
    <source>
        <dbReference type="Pfam" id="PF04824"/>
    </source>
</evidence>
<dbReference type="EMBL" id="LEKV01004804">
    <property type="protein sequence ID" value="KVH92781.1"/>
    <property type="molecule type" value="Genomic_DNA"/>
</dbReference>
<keyword evidence="4" id="KW-1185">Reference proteome</keyword>
<evidence type="ECO:0000313" key="4">
    <source>
        <dbReference type="Proteomes" id="UP000243975"/>
    </source>
</evidence>
<dbReference type="PANTHER" id="PTHR12585">
    <property type="entry name" value="SCC1 / RAD21 FAMILY MEMBER"/>
    <property type="match status" value="1"/>
</dbReference>
<dbReference type="GO" id="GO:1990414">
    <property type="term" value="P:replication-born double-strand break repair via sister chromatid exchange"/>
    <property type="evidence" value="ECO:0007669"/>
    <property type="project" value="TreeGrafter"/>
</dbReference>
<protein>
    <submittedName>
        <fullName evidence="3">Rad21/Rec8-like protein, C-terminal</fullName>
    </submittedName>
</protein>
<evidence type="ECO:0000256" key="1">
    <source>
        <dbReference type="SAM" id="MobiDB-lite"/>
    </source>
</evidence>
<feature type="region of interest" description="Disordered" evidence="1">
    <location>
        <begin position="1"/>
        <end position="27"/>
    </location>
</feature>
<dbReference type="PANTHER" id="PTHR12585:SF73">
    <property type="entry name" value="SISTER CHROMATID COHESION 1 PROTEIN 2"/>
    <property type="match status" value="1"/>
</dbReference>
<dbReference type="InterPro" id="IPR023093">
    <property type="entry name" value="ScpA-like_C"/>
</dbReference>
<dbReference type="InterPro" id="IPR006909">
    <property type="entry name" value="Rad21/Rec8_C_eu"/>
</dbReference>
<dbReference type="GO" id="GO:0008278">
    <property type="term" value="C:cohesin complex"/>
    <property type="evidence" value="ECO:0007669"/>
    <property type="project" value="InterPro"/>
</dbReference>
<feature type="compositionally biased region" description="Acidic residues" evidence="1">
    <location>
        <begin position="1"/>
        <end position="11"/>
    </location>
</feature>
<accession>A0A103XL43</accession>
<dbReference type="SUPFAM" id="SSF46785">
    <property type="entry name" value="Winged helix' DNA-binding domain"/>
    <property type="match status" value="1"/>
</dbReference>